<dbReference type="Proteomes" id="UP000194761">
    <property type="component" value="Unassembled WGS sequence"/>
</dbReference>
<gene>
    <name evidence="1" type="ORF">CA984_00400</name>
</gene>
<protein>
    <recommendedName>
        <fullName evidence="3">Transcriptional regulator</fullName>
    </recommendedName>
</protein>
<comment type="caution">
    <text evidence="1">The sequence shown here is derived from an EMBL/GenBank/DDBJ whole genome shotgun (WGS) entry which is preliminary data.</text>
</comment>
<evidence type="ECO:0000313" key="2">
    <source>
        <dbReference type="Proteomes" id="UP000194761"/>
    </source>
</evidence>
<keyword evidence="2" id="KW-1185">Reference proteome</keyword>
<dbReference type="EMBL" id="NGFP01000001">
    <property type="protein sequence ID" value="OUD00131.1"/>
    <property type="molecule type" value="Genomic_DNA"/>
</dbReference>
<sequence length="428" mass="47336">MCATTQLQGFLDRLGWSPEQLAREINHVRGSEGVSPKAPYHWLRGAFPRRDIPHAVAKVLSERLGETIDVSMIWPDRFMSSLGSRVIGPSGDPPGASPDHSDLTPLIRDSCDSIRLARRVSVTNMDEAALERVDSELTAISVSYFHVPPSSLIHRAVLLRDRIATSLAGPQRPSQKRELLSLGAKSCALLAWMADDLGDPRAAQNHASAAWELAELADHHEARRWVRLTQARQAFWMGDYMEAAQRTAEGLTYGADDGLDAFLKLLRARSWAAIGQEKEAQHAISGWMDVRRDVPAREGGLFVLQKDRQSYLVGATYLALNQPDRALQGFCGFFDHFEALAPNRRFYGVEALTRIDAFRAHLRYGEVDEAAGAVGPVFDLKPEKLINMIRVALQETLGELGRHAGAAPRVRALAGRMESLLSQPPVTR</sequence>
<proteinExistence type="predicted"/>
<reference evidence="1 2" key="1">
    <citation type="submission" date="2017-05" db="EMBL/GenBank/DDBJ databases">
        <title>Biotechnological potential of actinobacteria isolated from South African environments.</title>
        <authorList>
            <person name="Le Roes-Hill M."/>
            <person name="Prins A."/>
            <person name="Durrell K.A."/>
        </authorList>
    </citation>
    <scope>NUCLEOTIDE SEQUENCE [LARGE SCALE GENOMIC DNA]</scope>
    <source>
        <strain evidence="1">M26</strain>
    </source>
</reference>
<evidence type="ECO:0008006" key="3">
    <source>
        <dbReference type="Google" id="ProtNLM"/>
    </source>
</evidence>
<name>A0A243RY66_9ACTN</name>
<dbReference type="AlphaFoldDB" id="A0A243RY66"/>
<evidence type="ECO:0000313" key="1">
    <source>
        <dbReference type="EMBL" id="OUD00131.1"/>
    </source>
</evidence>
<accession>A0A243RY66</accession>
<organism evidence="1 2">
    <name type="scientific">Streptosporangium minutum</name>
    <dbReference type="NCBI Taxonomy" id="569862"/>
    <lineage>
        <taxon>Bacteria</taxon>
        <taxon>Bacillati</taxon>
        <taxon>Actinomycetota</taxon>
        <taxon>Actinomycetes</taxon>
        <taxon>Streptosporangiales</taxon>
        <taxon>Streptosporangiaceae</taxon>
        <taxon>Streptosporangium</taxon>
    </lineage>
</organism>